<reference evidence="2" key="1">
    <citation type="submission" date="2016-10" db="EMBL/GenBank/DDBJ databases">
        <authorList>
            <person name="Varghese N."/>
            <person name="Submissions S."/>
        </authorList>
    </citation>
    <scope>NUCLEOTIDE SEQUENCE [LARGE SCALE GENOMIC DNA]</scope>
    <source>
        <strain evidence="2">DSM 217</strain>
    </source>
</reference>
<evidence type="ECO:0000313" key="1">
    <source>
        <dbReference type="EMBL" id="SDX01677.1"/>
    </source>
</evidence>
<keyword evidence="2" id="KW-1185">Reference proteome</keyword>
<dbReference type="STRING" id="1058.SAMN05421783_112100"/>
<sequence length="746" mass="81165">MPSGFDRTTPIIDLGANSQPLRWGSRRWLLWPVHAFKLLIPAPRNRALNLFQRAVLDLCRAGMRWPEQISARLELPTDLVDFLLDQLRDIDLLDQAASPTERALRLLAEEDEPPEIEEVAWVFVDGLSGRLWRRLRRGELPVTDCADLPDQQHSVRLRRGTIGNPRFDNARYLWPDGRAPVVLRPSARDIIKAARSHRRRAMAFRQEWEKANPDVLDPNLLARQGVRVLSPVGEPTFITVCLFAPDDAGQRSWMVTDPCGLGVSDLLRPTINDLAQQDQQGMRRLIERLTGEAWQVDETELAQVLDDAARAAGERVRLRLGEAVDLLPVEALRHLAGAEEALAHAHAGGPGMARALDDAYGKAHTALETVLGWLVGLYPDPELLAALTPDPEHNADLCMNVAVILGFETTEETRRLLRVSRAVVKGALLDGNRSLPGRLTAALLATRLHHPYPLAGLGRDCPWALALMARFQQLRNRGQHFSERPPNLAEASADQDRLFDLLRALVGVGPAGAPAPAAVGAAGLDLLLRIRAQAEQRVRNQYSGSDERPQLHTRLIEMETTAITLAKLTEAGAASADILGGRLRDFVVAAAIAFEALLDEIDQVAAPAGGEPPDHALGEDKDRNAAHITAVAAALGFALDDHGALPAALTHAQVERVRRAAAGGGETLSARMVALLLAAGADPRHPVRAVATACPDFLLLVARLVKARGHADLVMIEPTEALALHERLIADVRLVLDALDEATAGA</sequence>
<evidence type="ECO:0000313" key="2">
    <source>
        <dbReference type="Proteomes" id="UP000198816"/>
    </source>
</evidence>
<protein>
    <submittedName>
        <fullName evidence="1">Uncharacterized protein</fullName>
    </submittedName>
</protein>
<dbReference type="Proteomes" id="UP000198816">
    <property type="component" value="Unassembled WGS sequence"/>
</dbReference>
<dbReference type="AlphaFoldDB" id="A0A1H2Y957"/>
<proteinExistence type="predicted"/>
<gene>
    <name evidence="1" type="ORF">SAMN05421783_112100</name>
</gene>
<dbReference type="OrthoDB" id="3312272at2"/>
<dbReference type="EMBL" id="FNNZ01000012">
    <property type="protein sequence ID" value="SDX01677.1"/>
    <property type="molecule type" value="Genomic_DNA"/>
</dbReference>
<organism evidence="1 2">
    <name type="scientific">Thiocapsa roseopersicina</name>
    <dbReference type="NCBI Taxonomy" id="1058"/>
    <lineage>
        <taxon>Bacteria</taxon>
        <taxon>Pseudomonadati</taxon>
        <taxon>Pseudomonadota</taxon>
        <taxon>Gammaproteobacteria</taxon>
        <taxon>Chromatiales</taxon>
        <taxon>Chromatiaceae</taxon>
        <taxon>Thiocapsa</taxon>
    </lineage>
</organism>
<dbReference type="RefSeq" id="WP_093033063.1">
    <property type="nucleotide sequence ID" value="NZ_FNNZ01000012.1"/>
</dbReference>
<name>A0A1H2Y957_THIRO</name>
<accession>A0A1H2Y957</accession>